<comment type="similarity">
    <text evidence="1 5 6">Belongs to the bacterial ribosomal protein bL19 family.</text>
</comment>
<dbReference type="GO" id="GO:0022625">
    <property type="term" value="C:cytosolic large ribosomal subunit"/>
    <property type="evidence" value="ECO:0007669"/>
    <property type="project" value="TreeGrafter"/>
</dbReference>
<dbReference type="InterPro" id="IPR038657">
    <property type="entry name" value="Ribosomal_bL19_sf"/>
</dbReference>
<evidence type="ECO:0000256" key="5">
    <source>
        <dbReference type="HAMAP-Rule" id="MF_00402"/>
    </source>
</evidence>
<evidence type="ECO:0000313" key="7">
    <source>
        <dbReference type="EMBL" id="HHI66441.1"/>
    </source>
</evidence>
<organism evidence="7">
    <name type="scientific">Thermodesulfobium narugense</name>
    <dbReference type="NCBI Taxonomy" id="184064"/>
    <lineage>
        <taxon>Bacteria</taxon>
        <taxon>Pseudomonadati</taxon>
        <taxon>Thermodesulfobiota</taxon>
        <taxon>Thermodesulfobiia</taxon>
        <taxon>Thermodesulfobiales</taxon>
        <taxon>Thermodesulfobiaceae</taxon>
        <taxon>Thermodesulfobium</taxon>
    </lineage>
</organism>
<evidence type="ECO:0000256" key="2">
    <source>
        <dbReference type="ARBA" id="ARBA00022980"/>
    </source>
</evidence>
<dbReference type="InterPro" id="IPR001857">
    <property type="entry name" value="Ribosomal_bL19"/>
</dbReference>
<evidence type="ECO:0000256" key="4">
    <source>
        <dbReference type="ARBA" id="ARBA00035171"/>
    </source>
</evidence>
<dbReference type="AlphaFoldDB" id="A0A7C5KCR0"/>
<dbReference type="PANTHER" id="PTHR15680:SF9">
    <property type="entry name" value="LARGE RIBOSOMAL SUBUNIT PROTEIN BL19M"/>
    <property type="match status" value="1"/>
</dbReference>
<reference evidence="7" key="1">
    <citation type="journal article" date="2020" name="mSystems">
        <title>Genome- and Community-Level Interaction Insights into Carbon Utilization and Element Cycling Functions of Hydrothermarchaeota in Hydrothermal Sediment.</title>
        <authorList>
            <person name="Zhou Z."/>
            <person name="Liu Y."/>
            <person name="Xu W."/>
            <person name="Pan J."/>
            <person name="Luo Z.H."/>
            <person name="Li M."/>
        </authorList>
    </citation>
    <scope>NUCLEOTIDE SEQUENCE [LARGE SCALE GENOMIC DNA]</scope>
    <source>
        <strain evidence="7">SpSt-1019</strain>
    </source>
</reference>
<dbReference type="Pfam" id="PF01245">
    <property type="entry name" value="Ribosomal_L19"/>
    <property type="match status" value="1"/>
</dbReference>
<proteinExistence type="inferred from homology"/>
<accession>A0A7C5KCR0</accession>
<name>A0A7C5KCR0_9BACT</name>
<evidence type="ECO:0000256" key="6">
    <source>
        <dbReference type="RuleBase" id="RU000559"/>
    </source>
</evidence>
<evidence type="ECO:0000256" key="1">
    <source>
        <dbReference type="ARBA" id="ARBA00005781"/>
    </source>
</evidence>
<comment type="caution">
    <text evidence="7">The sequence shown here is derived from an EMBL/GenBank/DDBJ whole genome shotgun (WGS) entry which is preliminary data.</text>
</comment>
<dbReference type="GO" id="GO:0006412">
    <property type="term" value="P:translation"/>
    <property type="evidence" value="ECO:0007669"/>
    <property type="project" value="UniProtKB-UniRule"/>
</dbReference>
<dbReference type="PIRSF" id="PIRSF002191">
    <property type="entry name" value="Ribosomal_L19"/>
    <property type="match status" value="1"/>
</dbReference>
<dbReference type="InterPro" id="IPR018257">
    <property type="entry name" value="Ribosomal_bL19_CS"/>
</dbReference>
<dbReference type="PROSITE" id="PS01015">
    <property type="entry name" value="RIBOSOMAL_L19"/>
    <property type="match status" value="1"/>
</dbReference>
<keyword evidence="3 5" id="KW-0687">Ribonucleoprotein</keyword>
<dbReference type="PRINTS" id="PR00061">
    <property type="entry name" value="RIBOSOMALL19"/>
</dbReference>
<evidence type="ECO:0000256" key="3">
    <source>
        <dbReference type="ARBA" id="ARBA00023274"/>
    </source>
</evidence>
<dbReference type="PANTHER" id="PTHR15680">
    <property type="entry name" value="RIBOSOMAL PROTEIN L19"/>
    <property type="match status" value="1"/>
</dbReference>
<keyword evidence="2 5" id="KW-0689">Ribosomal protein</keyword>
<dbReference type="Gene3D" id="2.30.30.790">
    <property type="match status" value="1"/>
</dbReference>
<dbReference type="SUPFAM" id="SSF50104">
    <property type="entry name" value="Translation proteins SH3-like domain"/>
    <property type="match status" value="1"/>
</dbReference>
<dbReference type="InterPro" id="IPR008991">
    <property type="entry name" value="Translation_prot_SH3-like_sf"/>
</dbReference>
<gene>
    <name evidence="5 7" type="primary">rplS</name>
    <name evidence="7" type="ORF">ENL70_07860</name>
</gene>
<sequence>MSQELIKKVESKFLKKDVPTFNVGDAVKVYAKVVEGEKERTQVFEGIVIAKKHGGLRESFVVRKVSYGIGVEKSFMLHSPNVEKVEVIRKGKAKRAKLYYLRDKIGKLVSHVKEKF</sequence>
<dbReference type="EMBL" id="DRUY01000261">
    <property type="protein sequence ID" value="HHI66441.1"/>
    <property type="molecule type" value="Genomic_DNA"/>
</dbReference>
<comment type="function">
    <text evidence="5 6">This protein is located at the 30S-50S ribosomal subunit interface and may play a role in the structure and function of the aminoacyl-tRNA binding site.</text>
</comment>
<dbReference type="NCBIfam" id="TIGR01024">
    <property type="entry name" value="rplS_bact"/>
    <property type="match status" value="1"/>
</dbReference>
<protein>
    <recommendedName>
        <fullName evidence="4 5">Large ribosomal subunit protein bL19</fullName>
    </recommendedName>
</protein>
<dbReference type="HAMAP" id="MF_00402">
    <property type="entry name" value="Ribosomal_bL19"/>
    <property type="match status" value="1"/>
</dbReference>
<dbReference type="GO" id="GO:0003735">
    <property type="term" value="F:structural constituent of ribosome"/>
    <property type="evidence" value="ECO:0007669"/>
    <property type="project" value="InterPro"/>
</dbReference>